<dbReference type="CDD" id="cd06173">
    <property type="entry name" value="MFS_MefA_like"/>
    <property type="match status" value="1"/>
</dbReference>
<keyword evidence="6 7" id="KW-0472">Membrane</keyword>
<proteinExistence type="predicted"/>
<gene>
    <name evidence="9" type="ORF">NCTC10821_01692</name>
</gene>
<evidence type="ECO:0000256" key="2">
    <source>
        <dbReference type="ARBA" id="ARBA00022448"/>
    </source>
</evidence>
<feature type="transmembrane region" description="Helical" evidence="7">
    <location>
        <begin position="210"/>
        <end position="230"/>
    </location>
</feature>
<feature type="transmembrane region" description="Helical" evidence="7">
    <location>
        <begin position="339"/>
        <end position="359"/>
    </location>
</feature>
<dbReference type="PANTHER" id="PTHR23513">
    <property type="entry name" value="INTEGRAL MEMBRANE EFFLUX PROTEIN-RELATED"/>
    <property type="match status" value="1"/>
</dbReference>
<feature type="transmembrane region" description="Helical" evidence="7">
    <location>
        <begin position="365"/>
        <end position="385"/>
    </location>
</feature>
<dbReference type="AlphaFoldDB" id="A0A378TBH1"/>
<feature type="transmembrane region" description="Helical" evidence="7">
    <location>
        <begin position="139"/>
        <end position="162"/>
    </location>
</feature>
<evidence type="ECO:0000313" key="9">
    <source>
        <dbReference type="EMBL" id="STZ58182.1"/>
    </source>
</evidence>
<dbReference type="GO" id="GO:0022857">
    <property type="term" value="F:transmembrane transporter activity"/>
    <property type="evidence" value="ECO:0007669"/>
    <property type="project" value="InterPro"/>
</dbReference>
<keyword evidence="3" id="KW-1003">Cell membrane</keyword>
<evidence type="ECO:0000259" key="8">
    <source>
        <dbReference type="PROSITE" id="PS50850"/>
    </source>
</evidence>
<dbReference type="SUPFAM" id="SSF103473">
    <property type="entry name" value="MFS general substrate transporter"/>
    <property type="match status" value="1"/>
</dbReference>
<evidence type="ECO:0000256" key="1">
    <source>
        <dbReference type="ARBA" id="ARBA00004651"/>
    </source>
</evidence>
<dbReference type="PROSITE" id="PS50850">
    <property type="entry name" value="MFS"/>
    <property type="match status" value="1"/>
</dbReference>
<keyword evidence="2" id="KW-0813">Transport</keyword>
<dbReference type="InterPro" id="IPR036259">
    <property type="entry name" value="MFS_trans_sf"/>
</dbReference>
<feature type="transmembrane region" description="Helical" evidence="7">
    <location>
        <begin position="20"/>
        <end position="50"/>
    </location>
</feature>
<evidence type="ECO:0000256" key="4">
    <source>
        <dbReference type="ARBA" id="ARBA00022692"/>
    </source>
</evidence>
<feature type="transmembrane region" description="Helical" evidence="7">
    <location>
        <begin position="168"/>
        <end position="189"/>
    </location>
</feature>
<reference evidence="9 10" key="1">
    <citation type="submission" date="2018-06" db="EMBL/GenBank/DDBJ databases">
        <authorList>
            <consortium name="Pathogen Informatics"/>
            <person name="Doyle S."/>
        </authorList>
    </citation>
    <scope>NUCLEOTIDE SEQUENCE [LARGE SCALE GENOMIC DNA]</scope>
    <source>
        <strain evidence="9 10">NCTC10821</strain>
    </source>
</reference>
<evidence type="ECO:0000256" key="7">
    <source>
        <dbReference type="SAM" id="Phobius"/>
    </source>
</evidence>
<dbReference type="PANTHER" id="PTHR23513:SF11">
    <property type="entry name" value="STAPHYLOFERRIN A TRANSPORTER"/>
    <property type="match status" value="1"/>
</dbReference>
<keyword evidence="5 7" id="KW-1133">Transmembrane helix</keyword>
<feature type="transmembrane region" description="Helical" evidence="7">
    <location>
        <begin position="71"/>
        <end position="91"/>
    </location>
</feature>
<protein>
    <submittedName>
        <fullName evidence="9">Major facilitator superfamily transporter</fullName>
    </submittedName>
</protein>
<name>A0A378TBH1_9MYCO</name>
<evidence type="ECO:0000256" key="3">
    <source>
        <dbReference type="ARBA" id="ARBA00022475"/>
    </source>
</evidence>
<dbReference type="GO" id="GO:0005886">
    <property type="term" value="C:plasma membrane"/>
    <property type="evidence" value="ECO:0007669"/>
    <property type="project" value="UniProtKB-SubCell"/>
</dbReference>
<sequence length="400" mass="40737">MDPAFGSLFWGKMLSAAGVWTHNLVAAVVVFEATGSALMVGLLGVAMFVPQLVLNPLAGKWADRGDPIRQVMIGRIVCLVGSGSLAIWSILATDPQGLAAALPIIAASGVVGIGFVVGGPAMQSLVPSLLRPGELSIGMNLNTVPLTIARIGGPVLGAFALAHLGPTAAFAASATTHLLFIVMLLAVTFPRPKQHAAGTDYRVSAALRYVWADRPLFLMLLGVSIVGFASDPSMTLAPSMAAELGGGTSLVGYLSAAFGIGAAVGLVAQALLSSRVSAGVTASAGLWLMVLGTAGVALSPWTAAVLGCFAVAGVGFSWGMTGLSTLVQSRAPDEYRGRIMSLWLVGFLGSRPIAAALLGSTADLVSVRAAFLVAAAISAVVALLCRARVLNRPGPVELRF</sequence>
<accession>A0A378TBH1</accession>
<keyword evidence="10" id="KW-1185">Reference proteome</keyword>
<keyword evidence="4 7" id="KW-0812">Transmembrane</keyword>
<dbReference type="InterPro" id="IPR020846">
    <property type="entry name" value="MFS_dom"/>
</dbReference>
<dbReference type="EMBL" id="UGQT01000001">
    <property type="protein sequence ID" value="STZ58182.1"/>
    <property type="molecule type" value="Genomic_DNA"/>
</dbReference>
<feature type="transmembrane region" description="Helical" evidence="7">
    <location>
        <begin position="250"/>
        <end position="272"/>
    </location>
</feature>
<feature type="domain" description="Major facilitator superfamily (MFS) profile" evidence="8">
    <location>
        <begin position="215"/>
        <end position="400"/>
    </location>
</feature>
<dbReference type="Pfam" id="PF05977">
    <property type="entry name" value="MFS_3"/>
    <property type="match status" value="1"/>
</dbReference>
<dbReference type="Gene3D" id="1.20.1250.20">
    <property type="entry name" value="MFS general substrate transporter like domains"/>
    <property type="match status" value="1"/>
</dbReference>
<feature type="transmembrane region" description="Helical" evidence="7">
    <location>
        <begin position="97"/>
        <end position="118"/>
    </location>
</feature>
<evidence type="ECO:0000256" key="5">
    <source>
        <dbReference type="ARBA" id="ARBA00022989"/>
    </source>
</evidence>
<feature type="transmembrane region" description="Helical" evidence="7">
    <location>
        <begin position="279"/>
        <end position="298"/>
    </location>
</feature>
<evidence type="ECO:0000313" key="10">
    <source>
        <dbReference type="Proteomes" id="UP000254978"/>
    </source>
</evidence>
<dbReference type="Proteomes" id="UP000254978">
    <property type="component" value="Unassembled WGS sequence"/>
</dbReference>
<dbReference type="InterPro" id="IPR010290">
    <property type="entry name" value="TM_effector"/>
</dbReference>
<organism evidence="9 10">
    <name type="scientific">Mycolicibacterium tokaiense</name>
    <dbReference type="NCBI Taxonomy" id="39695"/>
    <lineage>
        <taxon>Bacteria</taxon>
        <taxon>Bacillati</taxon>
        <taxon>Actinomycetota</taxon>
        <taxon>Actinomycetes</taxon>
        <taxon>Mycobacteriales</taxon>
        <taxon>Mycobacteriaceae</taxon>
        <taxon>Mycolicibacterium</taxon>
    </lineage>
</organism>
<comment type="subcellular location">
    <subcellularLocation>
        <location evidence="1">Cell membrane</location>
        <topology evidence="1">Multi-pass membrane protein</topology>
    </subcellularLocation>
</comment>
<feature type="transmembrane region" description="Helical" evidence="7">
    <location>
        <begin position="304"/>
        <end position="327"/>
    </location>
</feature>
<evidence type="ECO:0000256" key="6">
    <source>
        <dbReference type="ARBA" id="ARBA00023136"/>
    </source>
</evidence>